<keyword evidence="12" id="KW-1185">Reference proteome</keyword>
<accession>A0A368LIY0</accession>
<dbReference type="InterPro" id="IPR010065">
    <property type="entry name" value="AA_ABC_transptr_permease_3TM"/>
</dbReference>
<feature type="transmembrane region" description="Helical" evidence="9">
    <location>
        <begin position="354"/>
        <end position="376"/>
    </location>
</feature>
<comment type="caution">
    <text evidence="11">The sequence shown here is derived from an EMBL/GenBank/DDBJ whole genome shotgun (WGS) entry which is preliminary data.</text>
</comment>
<dbReference type="PANTHER" id="PTHR30614:SF37">
    <property type="entry name" value="AMINO-ACID ABC TRANSPORTER PERMEASE PROTEIN YHDX-RELATED"/>
    <property type="match status" value="1"/>
</dbReference>
<evidence type="ECO:0000256" key="2">
    <source>
        <dbReference type="ARBA" id="ARBA00010072"/>
    </source>
</evidence>
<comment type="subcellular location">
    <subcellularLocation>
        <location evidence="1">Cell inner membrane</location>
        <topology evidence="1">Multi-pass membrane protein</topology>
    </subcellularLocation>
    <subcellularLocation>
        <location evidence="9">Cell membrane</location>
        <topology evidence="9">Multi-pass membrane protein</topology>
    </subcellularLocation>
</comment>
<dbReference type="EMBL" id="QPGL01000002">
    <property type="protein sequence ID" value="RCS70586.1"/>
    <property type="molecule type" value="Genomic_DNA"/>
</dbReference>
<sequence length="384" mass="42680">MIMKVTKGTLIDWGQQAALLIIVSALFLYLGTNMSENIDSLGITTGFDFLNDRAGYDITFSLIDYNQNDTYLRAYWVGVANTLLVSFMSIVFATLLGFIIGVGRVSKNWVISKLCRAYVELIRNVPLVIQLIWWYALFLSLPPVRNSISLADDIYLSNRGLAIPHISMNGWGVYVLITLVVSLALALIYRNYVYRRSQWKGFNPIIWPKFTLITLSLPFLMIMFILLTNNASISTPKLTGFNFQGGMIVIPELVALCVALSVYSSSYIAEIVRGCIQSISSGQQEAGKALGFTDHNIMWRLIVPQAIYPMVPQITSVYLNIIKNSSLGVVIGFMELVSSTGGTTLNNTGQAIECILLVMGTYCAFSLITSLLMNWYNSRISIGK</sequence>
<organism evidence="11 12">
    <name type="scientific">Vibrio casei</name>
    <dbReference type="NCBI Taxonomy" id="673372"/>
    <lineage>
        <taxon>Bacteria</taxon>
        <taxon>Pseudomonadati</taxon>
        <taxon>Pseudomonadota</taxon>
        <taxon>Gammaproteobacteria</taxon>
        <taxon>Vibrionales</taxon>
        <taxon>Vibrionaceae</taxon>
        <taxon>Vibrio</taxon>
    </lineage>
</organism>
<feature type="transmembrane region" description="Helical" evidence="9">
    <location>
        <begin position="121"/>
        <end position="141"/>
    </location>
</feature>
<evidence type="ECO:0000256" key="5">
    <source>
        <dbReference type="ARBA" id="ARBA00022692"/>
    </source>
</evidence>
<dbReference type="NCBIfam" id="TIGR01726">
    <property type="entry name" value="HEQRo_perm_3TM"/>
    <property type="match status" value="1"/>
</dbReference>
<dbReference type="InterPro" id="IPR035906">
    <property type="entry name" value="MetI-like_sf"/>
</dbReference>
<evidence type="ECO:0000256" key="7">
    <source>
        <dbReference type="ARBA" id="ARBA00022989"/>
    </source>
</evidence>
<gene>
    <name evidence="11" type="ORF">CIK83_14310</name>
</gene>
<evidence type="ECO:0000256" key="1">
    <source>
        <dbReference type="ARBA" id="ARBA00004429"/>
    </source>
</evidence>
<dbReference type="PANTHER" id="PTHR30614">
    <property type="entry name" value="MEMBRANE COMPONENT OF AMINO ACID ABC TRANSPORTER"/>
    <property type="match status" value="1"/>
</dbReference>
<feature type="domain" description="ABC transmembrane type-1" evidence="10">
    <location>
        <begin position="79"/>
        <end position="369"/>
    </location>
</feature>
<keyword evidence="3 9" id="KW-0813">Transport</keyword>
<protein>
    <submittedName>
        <fullName evidence="11">ABC transporter permease subunit</fullName>
    </submittedName>
</protein>
<proteinExistence type="inferred from homology"/>
<dbReference type="Proteomes" id="UP000252479">
    <property type="component" value="Unassembled WGS sequence"/>
</dbReference>
<feature type="transmembrane region" description="Helical" evidence="9">
    <location>
        <begin position="171"/>
        <end position="189"/>
    </location>
</feature>
<dbReference type="GO" id="GO:0043190">
    <property type="term" value="C:ATP-binding cassette (ABC) transporter complex"/>
    <property type="evidence" value="ECO:0007669"/>
    <property type="project" value="InterPro"/>
</dbReference>
<evidence type="ECO:0000256" key="3">
    <source>
        <dbReference type="ARBA" id="ARBA00022448"/>
    </source>
</evidence>
<dbReference type="PROSITE" id="PS50928">
    <property type="entry name" value="ABC_TM1"/>
    <property type="match status" value="1"/>
</dbReference>
<dbReference type="GO" id="GO:0022857">
    <property type="term" value="F:transmembrane transporter activity"/>
    <property type="evidence" value="ECO:0007669"/>
    <property type="project" value="InterPro"/>
</dbReference>
<dbReference type="InterPro" id="IPR043429">
    <property type="entry name" value="ArtM/GltK/GlnP/TcyL/YhdX-like"/>
</dbReference>
<feature type="transmembrane region" description="Helical" evidence="9">
    <location>
        <begin position="74"/>
        <end position="100"/>
    </location>
</feature>
<evidence type="ECO:0000313" key="11">
    <source>
        <dbReference type="EMBL" id="RCS70586.1"/>
    </source>
</evidence>
<dbReference type="GO" id="GO:0006865">
    <property type="term" value="P:amino acid transport"/>
    <property type="evidence" value="ECO:0007669"/>
    <property type="project" value="UniProtKB-KW"/>
</dbReference>
<reference evidence="11 12" key="1">
    <citation type="journal article" date="2017" name="Elife">
        <title>Extensive horizontal gene transfer in cheese-associated bacteria.</title>
        <authorList>
            <person name="Bonham K.S."/>
            <person name="Wolfe B.E."/>
            <person name="Dutton R.J."/>
        </authorList>
    </citation>
    <scope>NUCLEOTIDE SEQUENCE [LARGE SCALE GENOMIC DNA]</scope>
    <source>
        <strain evidence="11 12">JB196</strain>
    </source>
</reference>
<dbReference type="SUPFAM" id="SSF161098">
    <property type="entry name" value="MetI-like"/>
    <property type="match status" value="2"/>
</dbReference>
<feature type="transmembrane region" description="Helical" evidence="9">
    <location>
        <begin position="210"/>
        <end position="229"/>
    </location>
</feature>
<keyword evidence="8 9" id="KW-0472">Membrane</keyword>
<dbReference type="InterPro" id="IPR000515">
    <property type="entry name" value="MetI-like"/>
</dbReference>
<dbReference type="Pfam" id="PF00528">
    <property type="entry name" value="BPD_transp_1"/>
    <property type="match status" value="1"/>
</dbReference>
<feature type="transmembrane region" description="Helical" evidence="9">
    <location>
        <begin position="12"/>
        <end position="31"/>
    </location>
</feature>
<feature type="transmembrane region" description="Helical" evidence="9">
    <location>
        <begin position="241"/>
        <end position="263"/>
    </location>
</feature>
<evidence type="ECO:0000256" key="8">
    <source>
        <dbReference type="ARBA" id="ARBA00023136"/>
    </source>
</evidence>
<evidence type="ECO:0000259" key="10">
    <source>
        <dbReference type="PROSITE" id="PS50928"/>
    </source>
</evidence>
<evidence type="ECO:0000256" key="9">
    <source>
        <dbReference type="RuleBase" id="RU363032"/>
    </source>
</evidence>
<name>A0A368LIY0_9VIBR</name>
<keyword evidence="7 9" id="KW-1133">Transmembrane helix</keyword>
<dbReference type="OrthoDB" id="9808531at2"/>
<evidence type="ECO:0000313" key="12">
    <source>
        <dbReference type="Proteomes" id="UP000252479"/>
    </source>
</evidence>
<keyword evidence="5 9" id="KW-0812">Transmembrane</keyword>
<dbReference type="Gene3D" id="1.10.3720.10">
    <property type="entry name" value="MetI-like"/>
    <property type="match status" value="2"/>
</dbReference>
<comment type="similarity">
    <text evidence="2">Belongs to the binding-protein-dependent transport system permease family. HisMQ subfamily.</text>
</comment>
<keyword evidence="6" id="KW-0029">Amino-acid transport</keyword>
<keyword evidence="4" id="KW-1003">Cell membrane</keyword>
<evidence type="ECO:0000256" key="6">
    <source>
        <dbReference type="ARBA" id="ARBA00022970"/>
    </source>
</evidence>
<dbReference type="CDD" id="cd06261">
    <property type="entry name" value="TM_PBP2"/>
    <property type="match status" value="2"/>
</dbReference>
<dbReference type="AlphaFoldDB" id="A0A368LIY0"/>
<evidence type="ECO:0000256" key="4">
    <source>
        <dbReference type="ARBA" id="ARBA00022475"/>
    </source>
</evidence>